<comment type="caution">
    <text evidence="1">The sequence shown here is derived from an EMBL/GenBank/DDBJ whole genome shotgun (WGS) entry which is preliminary data.</text>
</comment>
<accession>A0AAU9R091</accession>
<organism evidence="1 2">
    <name type="scientific">Vibrio jasicida</name>
    <dbReference type="NCBI Taxonomy" id="766224"/>
    <lineage>
        <taxon>Bacteria</taxon>
        <taxon>Pseudomonadati</taxon>
        <taxon>Pseudomonadota</taxon>
        <taxon>Gammaproteobacteria</taxon>
        <taxon>Vibrionales</taxon>
        <taxon>Vibrionaceae</taxon>
        <taxon>Vibrio</taxon>
    </lineage>
</organism>
<dbReference type="AlphaFoldDB" id="A0AAU9R091"/>
<evidence type="ECO:0000313" key="2">
    <source>
        <dbReference type="Proteomes" id="UP001295462"/>
    </source>
</evidence>
<proteinExistence type="predicted"/>
<gene>
    <name evidence="1" type="ORF">THF1A12_860005</name>
</gene>
<reference evidence="1" key="1">
    <citation type="submission" date="2022-01" db="EMBL/GenBank/DDBJ databases">
        <authorList>
            <person name="Lagorce A."/>
        </authorList>
    </citation>
    <scope>NUCLEOTIDE SEQUENCE</scope>
    <source>
        <strain evidence="1">Th15_F1_A12</strain>
    </source>
</reference>
<evidence type="ECO:0000313" key="1">
    <source>
        <dbReference type="EMBL" id="CAH1603874.1"/>
    </source>
</evidence>
<name>A0AAU9R091_9VIBR</name>
<dbReference type="Proteomes" id="UP001295462">
    <property type="component" value="Unassembled WGS sequence"/>
</dbReference>
<dbReference type="EMBL" id="CAKMUD010000145">
    <property type="protein sequence ID" value="CAH1603874.1"/>
    <property type="molecule type" value="Genomic_DNA"/>
</dbReference>
<sequence length="41" mass="4846">MNNERILKLIRERTDCITLGEVMKKLFDSNFEIKAKQGSFK</sequence>
<protein>
    <submittedName>
        <fullName evidence="1">Uncharacterized protein</fullName>
    </submittedName>
</protein>